<keyword evidence="2" id="KW-1133">Transmembrane helix</keyword>
<evidence type="ECO:0000256" key="1">
    <source>
        <dbReference type="SAM" id="MobiDB-lite"/>
    </source>
</evidence>
<name>A0A0U1LR88_TALIS</name>
<dbReference type="OrthoDB" id="5425782at2759"/>
<evidence type="ECO:0008006" key="6">
    <source>
        <dbReference type="Google" id="ProtNLM"/>
    </source>
</evidence>
<evidence type="ECO:0000313" key="5">
    <source>
        <dbReference type="Proteomes" id="UP000054383"/>
    </source>
</evidence>
<feature type="compositionally biased region" description="Low complexity" evidence="1">
    <location>
        <begin position="66"/>
        <end position="150"/>
    </location>
</feature>
<keyword evidence="5" id="KW-1185">Reference proteome</keyword>
<accession>A0A0U1LR88</accession>
<reference evidence="4 5" key="1">
    <citation type="submission" date="2015-04" db="EMBL/GenBank/DDBJ databases">
        <authorList>
            <person name="Syromyatnikov M.Y."/>
            <person name="Popov V.N."/>
        </authorList>
    </citation>
    <scope>NUCLEOTIDE SEQUENCE [LARGE SCALE GENOMIC DNA]</scope>
    <source>
        <strain evidence="4">WF-38-12</strain>
    </source>
</reference>
<protein>
    <recommendedName>
        <fullName evidence="6">Mid2 domain-containing protein</fullName>
    </recommendedName>
</protein>
<keyword evidence="2" id="KW-0812">Transmembrane</keyword>
<feature type="region of interest" description="Disordered" evidence="1">
    <location>
        <begin position="234"/>
        <end position="285"/>
    </location>
</feature>
<feature type="region of interest" description="Disordered" evidence="1">
    <location>
        <begin position="37"/>
        <end position="199"/>
    </location>
</feature>
<feature type="compositionally biased region" description="Low complexity" evidence="1">
    <location>
        <begin position="40"/>
        <end position="56"/>
    </location>
</feature>
<dbReference type="STRING" id="28573.A0A0U1LR88"/>
<evidence type="ECO:0000256" key="2">
    <source>
        <dbReference type="SAM" id="Phobius"/>
    </source>
</evidence>
<feature type="transmembrane region" description="Helical" evidence="2">
    <location>
        <begin position="205"/>
        <end position="226"/>
    </location>
</feature>
<dbReference type="Proteomes" id="UP000054383">
    <property type="component" value="Unassembled WGS sequence"/>
</dbReference>
<dbReference type="EMBL" id="CVMT01000002">
    <property type="protein sequence ID" value="CRG85919.1"/>
    <property type="molecule type" value="Genomic_DNA"/>
</dbReference>
<feature type="signal peptide" evidence="3">
    <location>
        <begin position="1"/>
        <end position="19"/>
    </location>
</feature>
<gene>
    <name evidence="4" type="ORF">PISL3812_02922</name>
</gene>
<evidence type="ECO:0000313" key="4">
    <source>
        <dbReference type="EMBL" id="CRG85919.1"/>
    </source>
</evidence>
<keyword evidence="2" id="KW-0472">Membrane</keyword>
<dbReference type="OMA" id="LDQYHKP"/>
<proteinExistence type="predicted"/>
<sequence>MRSSVVLAGVYLFAAAVSGTIVNDVVEERDLLSDLDAVNSPTASAPSATDTAPSETQGAHTSAVQTDTASPTSTDPASSSTSSDPPVSTSSSSTTTSSAPPSTTSSSSTSTTSSDPSTSSSTSTSEPATSTEPPTTSSTSSVPPETTTSSLPAGGVTTEVLTSTAQPDTPSSTSSAAPSASTTPGLNDSGSSASSGLSVGTRNTIIGVVVGVGGAILIAGIAFAIWRIWGRNRHESDNDEDDLMSAGTAVGSNSREKAPSPSGTPFRSTLDQYHNPGPVNAASNF</sequence>
<feature type="compositionally biased region" description="Polar residues" evidence="1">
    <location>
        <begin position="261"/>
        <end position="272"/>
    </location>
</feature>
<feature type="chain" id="PRO_5018154734" description="Mid2 domain-containing protein" evidence="3">
    <location>
        <begin position="20"/>
        <end position="285"/>
    </location>
</feature>
<organism evidence="4 5">
    <name type="scientific">Talaromyces islandicus</name>
    <name type="common">Penicillium islandicum</name>
    <dbReference type="NCBI Taxonomy" id="28573"/>
    <lineage>
        <taxon>Eukaryota</taxon>
        <taxon>Fungi</taxon>
        <taxon>Dikarya</taxon>
        <taxon>Ascomycota</taxon>
        <taxon>Pezizomycotina</taxon>
        <taxon>Eurotiomycetes</taxon>
        <taxon>Eurotiomycetidae</taxon>
        <taxon>Eurotiales</taxon>
        <taxon>Trichocomaceae</taxon>
        <taxon>Talaromyces</taxon>
        <taxon>Talaromyces sect. Islandici</taxon>
    </lineage>
</organism>
<dbReference type="AlphaFoldDB" id="A0A0U1LR88"/>
<evidence type="ECO:0000256" key="3">
    <source>
        <dbReference type="SAM" id="SignalP"/>
    </source>
</evidence>
<keyword evidence="3" id="KW-0732">Signal</keyword>
<feature type="compositionally biased region" description="Low complexity" evidence="1">
    <location>
        <begin position="162"/>
        <end position="199"/>
    </location>
</feature>